<dbReference type="Proteomes" id="UP000298468">
    <property type="component" value="Unassembled WGS sequence"/>
</dbReference>
<feature type="DNA-binding region" description="H-T-H motif" evidence="4">
    <location>
        <begin position="79"/>
        <end position="98"/>
    </location>
</feature>
<dbReference type="AlphaFoldDB" id="A0A4R9BY99"/>
<evidence type="ECO:0000313" key="8">
    <source>
        <dbReference type="Proteomes" id="UP000298468"/>
    </source>
</evidence>
<dbReference type="InterPro" id="IPR001647">
    <property type="entry name" value="HTH_TetR"/>
</dbReference>
<evidence type="ECO:0000256" key="1">
    <source>
        <dbReference type="ARBA" id="ARBA00023015"/>
    </source>
</evidence>
<comment type="caution">
    <text evidence="7">The sequence shown here is derived from an EMBL/GenBank/DDBJ whole genome shotgun (WGS) entry which is preliminary data.</text>
</comment>
<dbReference type="InterPro" id="IPR009057">
    <property type="entry name" value="Homeodomain-like_sf"/>
</dbReference>
<protein>
    <submittedName>
        <fullName evidence="7">TetR/AcrR family transcriptional regulator</fullName>
    </submittedName>
</protein>
<dbReference type="PRINTS" id="PR00455">
    <property type="entry name" value="HTHTETR"/>
</dbReference>
<evidence type="ECO:0000256" key="3">
    <source>
        <dbReference type="ARBA" id="ARBA00023163"/>
    </source>
</evidence>
<name>A0A4R9BY99_9MICO</name>
<evidence type="ECO:0000256" key="5">
    <source>
        <dbReference type="SAM" id="MobiDB-lite"/>
    </source>
</evidence>
<accession>A0A4R9BY99</accession>
<proteinExistence type="predicted"/>
<evidence type="ECO:0000256" key="4">
    <source>
        <dbReference type="PROSITE-ProRule" id="PRU00335"/>
    </source>
</evidence>
<dbReference type="OrthoDB" id="3766519at2"/>
<reference evidence="7 8" key="1">
    <citation type="submission" date="2019-03" db="EMBL/GenBank/DDBJ databases">
        <title>Genomics of glacier-inhabiting Cryobacterium strains.</title>
        <authorList>
            <person name="Liu Q."/>
            <person name="Xin Y.-H."/>
        </authorList>
    </citation>
    <scope>NUCLEOTIDE SEQUENCE [LARGE SCALE GENOMIC DNA]</scope>
    <source>
        <strain evidence="7 8">Sr59</strain>
    </source>
</reference>
<dbReference type="PANTHER" id="PTHR30055:SF234">
    <property type="entry name" value="HTH-TYPE TRANSCRIPTIONAL REGULATOR BETI"/>
    <property type="match status" value="1"/>
</dbReference>
<dbReference type="SUPFAM" id="SSF46689">
    <property type="entry name" value="Homeodomain-like"/>
    <property type="match status" value="1"/>
</dbReference>
<sequence>MDPLEPADPGPVWESSQTTGPGRTSLWHDGSVTDALVDHRPERGRPRSGTARRPDLSATEQILDAAAQLFVERGFAATSTRAIADRVGIRQASLYYHFPSKEQILKVLLMRTVEPSVRVAGYLEVAPAPAVVRLAALISFDSGQLARSSYNIGTLYFLPEIRNELLEPFRRERARLRETYAALIMASVEASVRTDLGGTGGGTRSALDYLVDVIFGLVESVIAIRADRPDEDAPTLVSTILYSSLRVLGHDGESGHGITERAGTLLREMPDPVVVPEA</sequence>
<dbReference type="PANTHER" id="PTHR30055">
    <property type="entry name" value="HTH-TYPE TRANSCRIPTIONAL REGULATOR RUTR"/>
    <property type="match status" value="1"/>
</dbReference>
<dbReference type="GO" id="GO:0000976">
    <property type="term" value="F:transcription cis-regulatory region binding"/>
    <property type="evidence" value="ECO:0007669"/>
    <property type="project" value="TreeGrafter"/>
</dbReference>
<evidence type="ECO:0000313" key="7">
    <source>
        <dbReference type="EMBL" id="TFD94083.1"/>
    </source>
</evidence>
<keyword evidence="8" id="KW-1185">Reference proteome</keyword>
<evidence type="ECO:0000259" key="6">
    <source>
        <dbReference type="PROSITE" id="PS50977"/>
    </source>
</evidence>
<dbReference type="EMBL" id="SOHM01000007">
    <property type="protein sequence ID" value="TFD94083.1"/>
    <property type="molecule type" value="Genomic_DNA"/>
</dbReference>
<feature type="region of interest" description="Disordered" evidence="5">
    <location>
        <begin position="1"/>
        <end position="31"/>
    </location>
</feature>
<dbReference type="PROSITE" id="PS50977">
    <property type="entry name" value="HTH_TETR_2"/>
    <property type="match status" value="1"/>
</dbReference>
<dbReference type="Pfam" id="PF00440">
    <property type="entry name" value="TetR_N"/>
    <property type="match status" value="1"/>
</dbReference>
<gene>
    <name evidence="7" type="ORF">E3T61_03575</name>
</gene>
<feature type="domain" description="HTH tetR-type" evidence="6">
    <location>
        <begin position="56"/>
        <end position="116"/>
    </location>
</feature>
<dbReference type="Gene3D" id="1.10.357.10">
    <property type="entry name" value="Tetracycline Repressor, domain 2"/>
    <property type="match status" value="1"/>
</dbReference>
<keyword evidence="2 4" id="KW-0238">DNA-binding</keyword>
<organism evidence="7 8">
    <name type="scientific">Cryobacterium lactosi</name>
    <dbReference type="NCBI Taxonomy" id="1259202"/>
    <lineage>
        <taxon>Bacteria</taxon>
        <taxon>Bacillati</taxon>
        <taxon>Actinomycetota</taxon>
        <taxon>Actinomycetes</taxon>
        <taxon>Micrococcales</taxon>
        <taxon>Microbacteriaceae</taxon>
        <taxon>Cryobacterium</taxon>
    </lineage>
</organism>
<keyword evidence="3" id="KW-0804">Transcription</keyword>
<keyword evidence="1" id="KW-0805">Transcription regulation</keyword>
<evidence type="ECO:0000256" key="2">
    <source>
        <dbReference type="ARBA" id="ARBA00023125"/>
    </source>
</evidence>
<dbReference type="InterPro" id="IPR050109">
    <property type="entry name" value="HTH-type_TetR-like_transc_reg"/>
</dbReference>
<dbReference type="GO" id="GO:0003700">
    <property type="term" value="F:DNA-binding transcription factor activity"/>
    <property type="evidence" value="ECO:0007669"/>
    <property type="project" value="TreeGrafter"/>
</dbReference>